<organism evidence="13">
    <name type="scientific">Rhipicephalus appendiculatus</name>
    <name type="common">Brown ear tick</name>
    <dbReference type="NCBI Taxonomy" id="34631"/>
    <lineage>
        <taxon>Eukaryota</taxon>
        <taxon>Metazoa</taxon>
        <taxon>Ecdysozoa</taxon>
        <taxon>Arthropoda</taxon>
        <taxon>Chelicerata</taxon>
        <taxon>Arachnida</taxon>
        <taxon>Acari</taxon>
        <taxon>Parasitiformes</taxon>
        <taxon>Ixodida</taxon>
        <taxon>Ixodoidea</taxon>
        <taxon>Ixodidae</taxon>
        <taxon>Rhipicephalinae</taxon>
        <taxon>Rhipicephalus</taxon>
        <taxon>Rhipicephalus</taxon>
    </lineage>
</organism>
<evidence type="ECO:0000256" key="6">
    <source>
        <dbReference type="ARBA" id="ARBA00022679"/>
    </source>
</evidence>
<reference evidence="13" key="1">
    <citation type="journal article" date="2016" name="Ticks Tick Borne Dis.">
        <title>De novo assembly and annotation of the salivary gland transcriptome of Rhipicephalus appendiculatus male and female ticks during blood feeding.</title>
        <authorList>
            <person name="de Castro M.H."/>
            <person name="de Klerk D."/>
            <person name="Pienaar R."/>
            <person name="Latif A.A."/>
            <person name="Rees D.J."/>
            <person name="Mans B.J."/>
        </authorList>
    </citation>
    <scope>NUCLEOTIDE SEQUENCE</scope>
    <source>
        <tissue evidence="13">Salivary glands</tissue>
    </source>
</reference>
<dbReference type="PANTHER" id="PTHR48418">
    <property type="entry name" value="TRNA WYBUTOSINE-SYNTHESIZING PROTEIN 3"/>
    <property type="match status" value="1"/>
</dbReference>
<dbReference type="InterPro" id="IPR036602">
    <property type="entry name" value="tRNA_yW-synthesising-like_sf"/>
</dbReference>
<comment type="function">
    <text evidence="9">Probable S-adenosyl-L-methionine-dependent methyltransferase that acts as a component of the wybutosine biosynthesis pathway. Wybutosine is a hyper modified guanosine with a tricyclic base found at the 3'-position adjacent to the anticodon of eukaryotic phenylalanine tRNA.</text>
</comment>
<dbReference type="Gene3D" id="3.30.1960.10">
    <property type="entry name" value="tRNA wybutosine-synthesizing-like"/>
    <property type="match status" value="1"/>
</dbReference>
<dbReference type="EMBL" id="GEDV01002984">
    <property type="protein sequence ID" value="JAP85573.1"/>
    <property type="molecule type" value="Transcribed_RNA"/>
</dbReference>
<evidence type="ECO:0000256" key="2">
    <source>
        <dbReference type="ARBA" id="ARBA00008569"/>
    </source>
</evidence>
<evidence type="ECO:0000256" key="9">
    <source>
        <dbReference type="ARBA" id="ARBA00025378"/>
    </source>
</evidence>
<comment type="similarity">
    <text evidence="2">Belongs to the TYW3 family.</text>
</comment>
<accession>A0A131Z2C2</accession>
<feature type="domain" description="tRNA wybutosine-synthesizing protein" evidence="12">
    <location>
        <begin position="13"/>
        <end position="192"/>
    </location>
</feature>
<evidence type="ECO:0000256" key="5">
    <source>
        <dbReference type="ARBA" id="ARBA00022603"/>
    </source>
</evidence>
<dbReference type="InterPro" id="IPR003827">
    <property type="entry name" value="tRNA_yW-synthesising"/>
</dbReference>
<dbReference type="SUPFAM" id="SSF111278">
    <property type="entry name" value="SSo0622-like"/>
    <property type="match status" value="1"/>
</dbReference>
<keyword evidence="8" id="KW-0819">tRNA processing</keyword>
<sequence>MDSFAKEKRERLEGADVSRKGTIDSRILDVTDRLNSFPQYCTTSSCSGRIIIFSGAESDIGKPAAKKGCQWHLVTHDLLTEDELNETLATINKSATLKFEPFILHVRCHTLDAARKLLAVSIGAGCRNSGIMLSKSGKVHVAVRTTLSLEVPLSDNGDILVTPVYLNFLRKQANEKMTENWRRLQRFSDALNTLHCENGGKPATRGLPRDSLVARTKKNKTSATFDYDESVSGLFDFSL</sequence>
<dbReference type="GO" id="GO:0008033">
    <property type="term" value="P:tRNA processing"/>
    <property type="evidence" value="ECO:0007669"/>
    <property type="project" value="UniProtKB-KW"/>
</dbReference>
<evidence type="ECO:0000259" key="12">
    <source>
        <dbReference type="Pfam" id="PF02676"/>
    </source>
</evidence>
<dbReference type="GO" id="GO:0032259">
    <property type="term" value="P:methylation"/>
    <property type="evidence" value="ECO:0007669"/>
    <property type="project" value="UniProtKB-KW"/>
</dbReference>
<evidence type="ECO:0000256" key="7">
    <source>
        <dbReference type="ARBA" id="ARBA00022691"/>
    </source>
</evidence>
<evidence type="ECO:0000256" key="4">
    <source>
        <dbReference type="ARBA" id="ARBA00016536"/>
    </source>
</evidence>
<dbReference type="AlphaFoldDB" id="A0A131Z2C2"/>
<dbReference type="UniPathway" id="UPA00375"/>
<name>A0A131Z2C2_RHIAP</name>
<dbReference type="PANTHER" id="PTHR48418:SF1">
    <property type="entry name" value="TRNA WYBUTOSINE-SYNTHESIZING PROTEIN 3"/>
    <property type="match status" value="1"/>
</dbReference>
<keyword evidence="13" id="KW-0548">Nucleotidyltransferase</keyword>
<dbReference type="Pfam" id="PF02676">
    <property type="entry name" value="TYW3"/>
    <property type="match status" value="1"/>
</dbReference>
<protein>
    <recommendedName>
        <fullName evidence="4">tRNA wybutosine-synthesizing protein 3 homolog</fullName>
        <ecNumber evidence="3">2.1.1.282</ecNumber>
    </recommendedName>
    <alternativeName>
        <fullName evidence="10">tRNA(Phe) 7-((3-amino-3-carboxypropyl)-4-demethylwyosine(37)-N(4))-methyltransferase</fullName>
    </alternativeName>
</protein>
<evidence type="ECO:0000256" key="3">
    <source>
        <dbReference type="ARBA" id="ARBA00012750"/>
    </source>
</evidence>
<proteinExistence type="inferred from homology"/>
<keyword evidence="5" id="KW-0489">Methyltransferase</keyword>
<evidence type="ECO:0000313" key="13">
    <source>
        <dbReference type="EMBL" id="JAP85573.1"/>
    </source>
</evidence>
<evidence type="ECO:0000256" key="1">
    <source>
        <dbReference type="ARBA" id="ARBA00004797"/>
    </source>
</evidence>
<keyword evidence="6" id="KW-0808">Transferase</keyword>
<comment type="pathway">
    <text evidence="1">tRNA modification; wybutosine-tRNA(Phe) biosynthesis.</text>
</comment>
<comment type="catalytic activity">
    <reaction evidence="11">
        <text>4-demethyl-7-[(3S)-3-amino-3-carboxypropyl]wyosine(37) in tRNA(Phe) + S-adenosyl-L-methionine = 7-[(3S)-3-amino-3-carboxypropyl]wyosine(37) in tRNA(Phe) + S-adenosyl-L-homocysteine + H(+)</text>
        <dbReference type="Rhea" id="RHEA:36635"/>
        <dbReference type="Rhea" id="RHEA-COMP:10378"/>
        <dbReference type="Rhea" id="RHEA-COMP:10379"/>
        <dbReference type="ChEBI" id="CHEBI:15378"/>
        <dbReference type="ChEBI" id="CHEBI:57856"/>
        <dbReference type="ChEBI" id="CHEBI:59789"/>
        <dbReference type="ChEBI" id="CHEBI:73543"/>
        <dbReference type="ChEBI" id="CHEBI:73550"/>
        <dbReference type="EC" id="2.1.1.282"/>
    </reaction>
</comment>
<dbReference type="EC" id="2.1.1.282" evidence="3"/>
<dbReference type="GO" id="GO:0003964">
    <property type="term" value="F:RNA-directed DNA polymerase activity"/>
    <property type="evidence" value="ECO:0007669"/>
    <property type="project" value="UniProtKB-KW"/>
</dbReference>
<evidence type="ECO:0000256" key="11">
    <source>
        <dbReference type="ARBA" id="ARBA00049202"/>
    </source>
</evidence>
<keyword evidence="13" id="KW-0695">RNA-directed DNA polymerase</keyword>
<dbReference type="GO" id="GO:0008168">
    <property type="term" value="F:methyltransferase activity"/>
    <property type="evidence" value="ECO:0007669"/>
    <property type="project" value="UniProtKB-KW"/>
</dbReference>
<evidence type="ECO:0000256" key="10">
    <source>
        <dbReference type="ARBA" id="ARBA00030554"/>
    </source>
</evidence>
<evidence type="ECO:0000256" key="8">
    <source>
        <dbReference type="ARBA" id="ARBA00022694"/>
    </source>
</evidence>
<keyword evidence="7" id="KW-0949">S-adenosyl-L-methionine</keyword>